<keyword evidence="11" id="KW-1185">Reference proteome</keyword>
<dbReference type="Gene3D" id="1.10.472.50">
    <property type="entry name" value="HD-domain/PDEase-like"/>
    <property type="match status" value="1"/>
</dbReference>
<evidence type="ECO:0000256" key="5">
    <source>
        <dbReference type="ARBA" id="ARBA00022989"/>
    </source>
</evidence>
<dbReference type="AlphaFoldDB" id="A0A9X2CMY7"/>
<dbReference type="GO" id="GO:0005886">
    <property type="term" value="C:plasma membrane"/>
    <property type="evidence" value="ECO:0007669"/>
    <property type="project" value="UniProtKB-SubCell"/>
</dbReference>
<dbReference type="InterPro" id="IPR043760">
    <property type="entry name" value="PycTM_dom"/>
</dbReference>
<keyword evidence="7 8" id="KW-0472">Membrane</keyword>
<comment type="subcellular location">
    <subcellularLocation>
        <location evidence="1">Cell membrane</location>
    </subcellularLocation>
</comment>
<organism evidence="10 11">
    <name type="scientific">Zunongwangia pacifica</name>
    <dbReference type="NCBI Taxonomy" id="2911062"/>
    <lineage>
        <taxon>Bacteria</taxon>
        <taxon>Pseudomonadati</taxon>
        <taxon>Bacteroidota</taxon>
        <taxon>Flavobacteriia</taxon>
        <taxon>Flavobacteriales</taxon>
        <taxon>Flavobacteriaceae</taxon>
        <taxon>Zunongwangia</taxon>
    </lineage>
</organism>
<feature type="domain" description="Pycsar effector protein" evidence="9">
    <location>
        <begin position="231"/>
        <end position="390"/>
    </location>
</feature>
<dbReference type="GO" id="GO:0051607">
    <property type="term" value="P:defense response to virus"/>
    <property type="evidence" value="ECO:0007669"/>
    <property type="project" value="UniProtKB-KW"/>
</dbReference>
<proteinExistence type="predicted"/>
<feature type="transmembrane region" description="Helical" evidence="8">
    <location>
        <begin position="372"/>
        <end position="394"/>
    </location>
</feature>
<evidence type="ECO:0000259" key="9">
    <source>
        <dbReference type="Pfam" id="PF18967"/>
    </source>
</evidence>
<evidence type="ECO:0000256" key="7">
    <source>
        <dbReference type="ARBA" id="ARBA00023136"/>
    </source>
</evidence>
<comment type="caution">
    <text evidence="10">The sequence shown here is derived from an EMBL/GenBank/DDBJ whole genome shotgun (WGS) entry which is preliminary data.</text>
</comment>
<evidence type="ECO:0000313" key="10">
    <source>
        <dbReference type="EMBL" id="MCL6219990.1"/>
    </source>
</evidence>
<name>A0A9X2CMY7_9FLAO</name>
<evidence type="ECO:0000313" key="11">
    <source>
        <dbReference type="Proteomes" id="UP001139521"/>
    </source>
</evidence>
<sequence length="396" mass="45526">MANIDTYSDELLASAQQFVFDFFNSNYTVDLFFHNYSYTVEIISEAEKLVNAEDLSPTDAQLVLLACWFLNTGYVKKGKNPLQEAVNIVTNFLEEHHIPKQQIKTVTHAILVSESEENLQSMVDKAIFDLATVYITFSDYRDRLALLEEEQKRLSHSNEKQDVTKNAVDFLEKRHHFQTTYAITNWQIGKQKNLLKLLKKATKNSDAKLEEKQKKQQSKETDKGVNNLYRITLRNHISLSENADRKAHILLSVNSIILSLLLSRLFPKLDSPSNQYLYIPTVIFLTSAVIGIILSVIATRPQVNSGKFSKKDISERNKNILFFGNFYNMDFDDFELGLSEIMKDKDLIYHSLTRDLYNLGQVVARKYQVLRIAYTVFVIGIVVSVIAYAIAYNITY</sequence>
<dbReference type="Proteomes" id="UP001139521">
    <property type="component" value="Unassembled WGS sequence"/>
</dbReference>
<evidence type="ECO:0000256" key="3">
    <source>
        <dbReference type="ARBA" id="ARBA00022692"/>
    </source>
</evidence>
<reference evidence="10" key="1">
    <citation type="submission" date="2022-01" db="EMBL/GenBank/DDBJ databases">
        <title>Genome sequencing of Zunongwangia sp. M21534 genome.</title>
        <authorList>
            <person name="Chen Y."/>
            <person name="Dong C."/>
            <person name="Shao Z."/>
        </authorList>
    </citation>
    <scope>NUCLEOTIDE SEQUENCE</scope>
    <source>
        <strain evidence="10">MCCC M21534</strain>
    </source>
</reference>
<keyword evidence="4" id="KW-0547">Nucleotide-binding</keyword>
<evidence type="ECO:0000256" key="6">
    <source>
        <dbReference type="ARBA" id="ARBA00023118"/>
    </source>
</evidence>
<keyword evidence="3 8" id="KW-0812">Transmembrane</keyword>
<feature type="transmembrane region" description="Helical" evidence="8">
    <location>
        <begin position="278"/>
        <end position="298"/>
    </location>
</feature>
<keyword evidence="6" id="KW-0051">Antiviral defense</keyword>
<dbReference type="Pfam" id="PF18967">
    <property type="entry name" value="PycTM"/>
    <property type="match status" value="1"/>
</dbReference>
<accession>A0A9X2CMY7</accession>
<evidence type="ECO:0000256" key="4">
    <source>
        <dbReference type="ARBA" id="ARBA00022741"/>
    </source>
</evidence>
<dbReference type="GO" id="GO:0000166">
    <property type="term" value="F:nucleotide binding"/>
    <property type="evidence" value="ECO:0007669"/>
    <property type="project" value="UniProtKB-KW"/>
</dbReference>
<gene>
    <name evidence="10" type="ORF">L1967_16990</name>
</gene>
<evidence type="ECO:0000256" key="2">
    <source>
        <dbReference type="ARBA" id="ARBA00022475"/>
    </source>
</evidence>
<dbReference type="SUPFAM" id="SSF109604">
    <property type="entry name" value="HD-domain/PDEase-like"/>
    <property type="match status" value="1"/>
</dbReference>
<dbReference type="RefSeq" id="WP_249602700.1">
    <property type="nucleotide sequence ID" value="NZ_JAKHSK010000030.1"/>
</dbReference>
<evidence type="ECO:0000256" key="1">
    <source>
        <dbReference type="ARBA" id="ARBA00004236"/>
    </source>
</evidence>
<keyword evidence="5 8" id="KW-1133">Transmembrane helix</keyword>
<keyword evidence="2" id="KW-1003">Cell membrane</keyword>
<feature type="transmembrane region" description="Helical" evidence="8">
    <location>
        <begin position="247"/>
        <end position="266"/>
    </location>
</feature>
<evidence type="ECO:0000256" key="8">
    <source>
        <dbReference type="SAM" id="Phobius"/>
    </source>
</evidence>
<dbReference type="EMBL" id="JAKHSK010000030">
    <property type="protein sequence ID" value="MCL6219990.1"/>
    <property type="molecule type" value="Genomic_DNA"/>
</dbReference>
<protein>
    <submittedName>
        <fullName evidence="10">DUF5706 domain-containing protein</fullName>
    </submittedName>
</protein>